<name>A0A834ZMP6_TETSI</name>
<dbReference type="OrthoDB" id="1930051at2759"/>
<feature type="region of interest" description="Disordered" evidence="1">
    <location>
        <begin position="24"/>
        <end position="52"/>
    </location>
</feature>
<accession>A0A834ZMP6</accession>
<keyword evidence="3" id="KW-1185">Reference proteome</keyword>
<comment type="caution">
    <text evidence="2">The sequence shown here is derived from an EMBL/GenBank/DDBJ whole genome shotgun (WGS) entry which is preliminary data.</text>
</comment>
<evidence type="ECO:0000313" key="3">
    <source>
        <dbReference type="Proteomes" id="UP000655225"/>
    </source>
</evidence>
<protein>
    <submittedName>
        <fullName evidence="2">Uncharacterized protein</fullName>
    </submittedName>
</protein>
<organism evidence="2 3">
    <name type="scientific">Tetracentron sinense</name>
    <name type="common">Spur-leaf</name>
    <dbReference type="NCBI Taxonomy" id="13715"/>
    <lineage>
        <taxon>Eukaryota</taxon>
        <taxon>Viridiplantae</taxon>
        <taxon>Streptophyta</taxon>
        <taxon>Embryophyta</taxon>
        <taxon>Tracheophyta</taxon>
        <taxon>Spermatophyta</taxon>
        <taxon>Magnoliopsida</taxon>
        <taxon>Trochodendrales</taxon>
        <taxon>Trochodendraceae</taxon>
        <taxon>Tetracentron</taxon>
    </lineage>
</organism>
<evidence type="ECO:0000256" key="1">
    <source>
        <dbReference type="SAM" id="MobiDB-lite"/>
    </source>
</evidence>
<reference evidence="2 3" key="1">
    <citation type="submission" date="2020-04" db="EMBL/GenBank/DDBJ databases">
        <title>Plant Genome Project.</title>
        <authorList>
            <person name="Zhang R.-G."/>
        </authorList>
    </citation>
    <scope>NUCLEOTIDE SEQUENCE [LARGE SCALE GENOMIC DNA]</scope>
    <source>
        <strain evidence="2">YNK0</strain>
        <tissue evidence="2">Leaf</tissue>
    </source>
</reference>
<evidence type="ECO:0000313" key="2">
    <source>
        <dbReference type="EMBL" id="KAF8408325.1"/>
    </source>
</evidence>
<dbReference type="OMA" id="FNLPVWG"/>
<dbReference type="AlphaFoldDB" id="A0A834ZMP6"/>
<sequence>MATVAWEDEWELCNDDGFVYKRKKRRQESIAPAPAPDLEAEEKQRKERKKRTLTKLREQYQNEIDHWEFLSNTLRDIETRTLQQQPSSSLSSTQLPLLQLPTSESQCRSLVDDLLLQAEAHEAIIQDVSYLCDVAETMCKAQEDRLKQSFIDLPVWGSPGSLMASLSEE</sequence>
<dbReference type="EMBL" id="JABCRI010000004">
    <property type="protein sequence ID" value="KAF8408325.1"/>
    <property type="molecule type" value="Genomic_DNA"/>
</dbReference>
<dbReference type="PANTHER" id="PTHR35737">
    <property type="entry name" value="CRYPTIC LOCI REGULATOR"/>
    <property type="match status" value="1"/>
</dbReference>
<proteinExistence type="predicted"/>
<dbReference type="Proteomes" id="UP000655225">
    <property type="component" value="Unassembled WGS sequence"/>
</dbReference>
<gene>
    <name evidence="2" type="ORF">HHK36_007474</name>
</gene>
<dbReference type="PANTHER" id="PTHR35737:SF1">
    <property type="entry name" value="CRYPTIC LOCI REGULATOR"/>
    <property type="match status" value="1"/>
</dbReference>